<reference evidence="4 5" key="1">
    <citation type="submission" date="2013-04" db="EMBL/GenBank/DDBJ databases">
        <title>The Genome Sequence of Parabacteroides gordonii DSM 23371.</title>
        <authorList>
            <consortium name="The Broad Institute Genomics Platform"/>
            <person name="Earl A."/>
            <person name="Ward D."/>
            <person name="Feldgarden M."/>
            <person name="Gevers D."/>
            <person name="Martens E."/>
            <person name="Sakamoto M."/>
            <person name="Benno Y."/>
            <person name="Suzuki N."/>
            <person name="Matsunaga N."/>
            <person name="Koshihara K."/>
            <person name="Seki M."/>
            <person name="Komiya H."/>
            <person name="Walker B."/>
            <person name="Young S."/>
            <person name="Zeng Q."/>
            <person name="Gargeya S."/>
            <person name="Fitzgerald M."/>
            <person name="Haas B."/>
            <person name="Abouelleil A."/>
            <person name="Allen A.W."/>
            <person name="Alvarado L."/>
            <person name="Arachchi H.M."/>
            <person name="Berlin A.M."/>
            <person name="Chapman S.B."/>
            <person name="Gainer-Dewar J."/>
            <person name="Goldberg J."/>
            <person name="Griggs A."/>
            <person name="Gujja S."/>
            <person name="Hansen M."/>
            <person name="Howarth C."/>
            <person name="Imamovic A."/>
            <person name="Ireland A."/>
            <person name="Larimer J."/>
            <person name="McCowan C."/>
            <person name="Murphy C."/>
            <person name="Pearson M."/>
            <person name="Poon T.W."/>
            <person name="Priest M."/>
            <person name="Roberts A."/>
            <person name="Saif S."/>
            <person name="Shea T."/>
            <person name="Sisk P."/>
            <person name="Sykes S."/>
            <person name="Wortman J."/>
            <person name="Nusbaum C."/>
            <person name="Birren B."/>
        </authorList>
    </citation>
    <scope>NUCLEOTIDE SEQUENCE [LARGE SCALE GENOMIC DNA]</scope>
    <source>
        <strain evidence="4 5">MS-1</strain>
    </source>
</reference>
<dbReference type="PANTHER" id="PTHR30203:SF33">
    <property type="entry name" value="BLR4455 PROTEIN"/>
    <property type="match status" value="1"/>
</dbReference>
<feature type="coiled-coil region" evidence="3">
    <location>
        <begin position="210"/>
        <end position="239"/>
    </location>
</feature>
<keyword evidence="5" id="KW-1185">Reference proteome</keyword>
<name>A0A0F5JLT1_9BACT</name>
<keyword evidence="2" id="KW-0472">Membrane</keyword>
<keyword evidence="2" id="KW-0812">Transmembrane</keyword>
<dbReference type="GO" id="GO:0015562">
    <property type="term" value="F:efflux transmembrane transporter activity"/>
    <property type="evidence" value="ECO:0007669"/>
    <property type="project" value="InterPro"/>
</dbReference>
<dbReference type="PANTHER" id="PTHR30203">
    <property type="entry name" value="OUTER MEMBRANE CATION EFFLUX PROTEIN"/>
    <property type="match status" value="1"/>
</dbReference>
<comment type="similarity">
    <text evidence="1 2">Belongs to the outer membrane factor (OMF) (TC 1.B.17) family.</text>
</comment>
<dbReference type="Gene3D" id="2.20.200.10">
    <property type="entry name" value="Outer membrane efflux proteins (OEP)"/>
    <property type="match status" value="1"/>
</dbReference>
<gene>
    <name evidence="4" type="ORF">HMPREF1536_01542</name>
</gene>
<dbReference type="Gene3D" id="1.20.1600.10">
    <property type="entry name" value="Outer membrane efflux proteins (OEP)"/>
    <property type="match status" value="1"/>
</dbReference>
<dbReference type="SUPFAM" id="SSF56954">
    <property type="entry name" value="Outer membrane efflux proteins (OEP)"/>
    <property type="match status" value="1"/>
</dbReference>
<evidence type="ECO:0000313" key="5">
    <source>
        <dbReference type="Proteomes" id="UP000033035"/>
    </source>
</evidence>
<accession>A0A0F5JLT1</accession>
<dbReference type="HOGENOM" id="CLU_012817_13_3_10"/>
<dbReference type="InterPro" id="IPR003423">
    <property type="entry name" value="OMP_efflux"/>
</dbReference>
<keyword evidence="2" id="KW-1134">Transmembrane beta strand</keyword>
<dbReference type="GO" id="GO:0005886">
    <property type="term" value="C:plasma membrane"/>
    <property type="evidence" value="ECO:0007669"/>
    <property type="project" value="UniProtKB-SubCell"/>
</dbReference>
<keyword evidence="2" id="KW-0564">Palmitate</keyword>
<dbReference type="PATRIC" id="fig|1203610.3.peg.1580"/>
<evidence type="ECO:0000313" key="4">
    <source>
        <dbReference type="EMBL" id="KKB58664.1"/>
    </source>
</evidence>
<comment type="subcellular location">
    <subcellularLocation>
        <location evidence="2">Cell membrane</location>
        <topology evidence="2">Lipid-anchor</topology>
    </subcellularLocation>
</comment>
<dbReference type="InterPro" id="IPR010131">
    <property type="entry name" value="MdtP/NodT-like"/>
</dbReference>
<evidence type="ECO:0000256" key="1">
    <source>
        <dbReference type="ARBA" id="ARBA00007613"/>
    </source>
</evidence>
<dbReference type="EMBL" id="AQHW01000009">
    <property type="protein sequence ID" value="KKB58664.1"/>
    <property type="molecule type" value="Genomic_DNA"/>
</dbReference>
<protein>
    <submittedName>
        <fullName evidence="4">NodT family efflux transporter, outer membrane factor (OMF) lipoprotein</fullName>
    </submittedName>
</protein>
<keyword evidence="3" id="KW-0175">Coiled coil</keyword>
<dbReference type="Proteomes" id="UP000033035">
    <property type="component" value="Unassembled WGS sequence"/>
</dbReference>
<dbReference type="RefSeq" id="WP_028726439.1">
    <property type="nucleotide sequence ID" value="NZ_AUAE01000009.1"/>
</dbReference>
<dbReference type="AlphaFoldDB" id="A0A0F5JLT1"/>
<dbReference type="NCBIfam" id="TIGR01845">
    <property type="entry name" value="outer_NodT"/>
    <property type="match status" value="1"/>
</dbReference>
<dbReference type="STRING" id="1203610.HMPREF1536_01542"/>
<evidence type="ECO:0000256" key="2">
    <source>
        <dbReference type="RuleBase" id="RU362097"/>
    </source>
</evidence>
<sequence>MKKELIITIILAIPALNGCGIYTHYQRPEGLPTDSLYRDIPTGEDTASLASLSWRELFTDPQLVKWIELGLEQNTDLQTAQLKVEEAEATLLSAKLAFLPSVSLSPEGSLSSFDGSKATKTYNLGASASWELDIFGSQRNAKESARALLEQSKAYQQAVQTQLIATIADTYYSLLKLDKQLIITRQTVENWQKNVRMTSALKRAGQADEAAVTQAEANRLEAEASILTLERQIHELENSFSTLLGMVPGDIERGEISNQDFPADMSVGIPLQLVSKRPDIRQAEYNLASAFYATNEARSAFYPKITLSGSAGWTNSSGAAIVNPGQWLLNAVGSLTQPLFNQGKNIAQLKIAKAQQEEAVLAFRQKLLDAGSEVNNALVQWQTARKCQEIDKQRIKSLESTVRSTQLLMRHGNTNYLEVLTAQQTLLQAELTEVSDKYDEIQGVINLYHALGGGAD</sequence>
<evidence type="ECO:0000256" key="3">
    <source>
        <dbReference type="SAM" id="Coils"/>
    </source>
</evidence>
<keyword evidence="2 4" id="KW-0449">Lipoprotein</keyword>
<comment type="caution">
    <text evidence="4">The sequence shown here is derived from an EMBL/GenBank/DDBJ whole genome shotgun (WGS) entry which is preliminary data.</text>
</comment>
<proteinExistence type="inferred from homology"/>
<dbReference type="Pfam" id="PF02321">
    <property type="entry name" value="OEP"/>
    <property type="match status" value="2"/>
</dbReference>
<organism evidence="4 5">
    <name type="scientific">Parabacteroides gordonii MS-1 = DSM 23371</name>
    <dbReference type="NCBI Taxonomy" id="1203610"/>
    <lineage>
        <taxon>Bacteria</taxon>
        <taxon>Pseudomonadati</taxon>
        <taxon>Bacteroidota</taxon>
        <taxon>Bacteroidia</taxon>
        <taxon>Bacteroidales</taxon>
        <taxon>Tannerellaceae</taxon>
        <taxon>Parabacteroides</taxon>
    </lineage>
</organism>